<evidence type="ECO:0000256" key="4">
    <source>
        <dbReference type="ARBA" id="ARBA00022729"/>
    </source>
</evidence>
<evidence type="ECO:0000313" key="8">
    <source>
        <dbReference type="Proteomes" id="UP001147653"/>
    </source>
</evidence>
<feature type="non-terminal residue" evidence="7">
    <location>
        <position position="1"/>
    </location>
</feature>
<dbReference type="SUPFAM" id="SSF53807">
    <property type="entry name" value="Helical backbone' metal receptor"/>
    <property type="match status" value="1"/>
</dbReference>
<reference evidence="7" key="1">
    <citation type="submission" date="2022-10" db="EMBL/GenBank/DDBJ databases">
        <title>The WGS of Solirubrobacter phytolaccae KCTC 29190.</title>
        <authorList>
            <person name="Jiang Z."/>
        </authorList>
    </citation>
    <scope>NUCLEOTIDE SEQUENCE</scope>
    <source>
        <strain evidence="7">KCTC 29190</strain>
    </source>
</reference>
<dbReference type="Gene3D" id="3.40.50.1980">
    <property type="entry name" value="Nitrogenase molybdenum iron protein domain"/>
    <property type="match status" value="2"/>
</dbReference>
<dbReference type="PROSITE" id="PS50983">
    <property type="entry name" value="FE_B12_PBP"/>
    <property type="match status" value="1"/>
</dbReference>
<dbReference type="CDD" id="cd01146">
    <property type="entry name" value="FhuD"/>
    <property type="match status" value="1"/>
</dbReference>
<dbReference type="PRINTS" id="PR01715">
    <property type="entry name" value="FERRIBNDNGPP"/>
</dbReference>
<evidence type="ECO:0000256" key="5">
    <source>
        <dbReference type="SAM" id="Coils"/>
    </source>
</evidence>
<dbReference type="PANTHER" id="PTHR30532:SF1">
    <property type="entry name" value="IRON(3+)-HYDROXAMATE-BINDING PROTEIN FHUD"/>
    <property type="match status" value="1"/>
</dbReference>
<sequence>KGAVTLKAGSTSLAAKKTYSLKSGARKTVTLKLKKALAKSRKVTLRITAEGGKTVTKKLTLTRAQGAKATASAAPKRVVAIEWDTVENLHMLGMAPVGAADLKGYDTWVAAPRPKGLKDVGSRQSPSIERIAALKPDLIVVPDYRSTKNLAQLKKIAPVLVTHPYPASGSQLNAMITDFRALANAVGRKARGEQVLQELSNTLARAKTKVKNAGRAGQTVAIATPGGTSSAPAIRMFTTNSATADVVRRLGLKDGWSGSARYGFATVGLEALSRLNGWLAFVYPPQFQRQIASITKTSAYKRLPVVKAKHVRTLGGTTWLFGGPRSTMLFADRLAASLSK</sequence>
<accession>A0A9X3NBJ5</accession>
<proteinExistence type="inferred from homology"/>
<name>A0A9X3NBJ5_9ACTN</name>
<evidence type="ECO:0000256" key="2">
    <source>
        <dbReference type="ARBA" id="ARBA00008814"/>
    </source>
</evidence>
<comment type="subcellular location">
    <subcellularLocation>
        <location evidence="1">Cell envelope</location>
    </subcellularLocation>
</comment>
<dbReference type="PANTHER" id="PTHR30532">
    <property type="entry name" value="IRON III DICITRATE-BINDING PERIPLASMIC PROTEIN"/>
    <property type="match status" value="1"/>
</dbReference>
<gene>
    <name evidence="7" type="ORF">OJ997_15615</name>
</gene>
<evidence type="ECO:0000313" key="7">
    <source>
        <dbReference type="EMBL" id="MDA0181732.1"/>
    </source>
</evidence>
<dbReference type="Proteomes" id="UP001147653">
    <property type="component" value="Unassembled WGS sequence"/>
</dbReference>
<keyword evidence="3" id="KW-0813">Transport</keyword>
<evidence type="ECO:0000259" key="6">
    <source>
        <dbReference type="PROSITE" id="PS50983"/>
    </source>
</evidence>
<dbReference type="GO" id="GO:1901678">
    <property type="term" value="P:iron coordination entity transport"/>
    <property type="evidence" value="ECO:0007669"/>
    <property type="project" value="UniProtKB-ARBA"/>
</dbReference>
<dbReference type="RefSeq" id="WP_270026080.1">
    <property type="nucleotide sequence ID" value="NZ_JAPDDP010000025.1"/>
</dbReference>
<keyword evidence="4" id="KW-0732">Signal</keyword>
<dbReference type="GO" id="GO:0030288">
    <property type="term" value="C:outer membrane-bounded periplasmic space"/>
    <property type="evidence" value="ECO:0007669"/>
    <property type="project" value="TreeGrafter"/>
</dbReference>
<comment type="similarity">
    <text evidence="2">Belongs to the bacterial solute-binding protein 8 family.</text>
</comment>
<dbReference type="EMBL" id="JAPDDP010000025">
    <property type="protein sequence ID" value="MDA0181732.1"/>
    <property type="molecule type" value="Genomic_DNA"/>
</dbReference>
<organism evidence="7 8">
    <name type="scientific">Solirubrobacter phytolaccae</name>
    <dbReference type="NCBI Taxonomy" id="1404360"/>
    <lineage>
        <taxon>Bacteria</taxon>
        <taxon>Bacillati</taxon>
        <taxon>Actinomycetota</taxon>
        <taxon>Thermoleophilia</taxon>
        <taxon>Solirubrobacterales</taxon>
        <taxon>Solirubrobacteraceae</taxon>
        <taxon>Solirubrobacter</taxon>
    </lineage>
</organism>
<keyword evidence="5" id="KW-0175">Coiled coil</keyword>
<feature type="coiled-coil region" evidence="5">
    <location>
        <begin position="189"/>
        <end position="216"/>
    </location>
</feature>
<dbReference type="AlphaFoldDB" id="A0A9X3NBJ5"/>
<dbReference type="InterPro" id="IPR051313">
    <property type="entry name" value="Bact_iron-sidero_bind"/>
</dbReference>
<dbReference type="Pfam" id="PF01497">
    <property type="entry name" value="Peripla_BP_2"/>
    <property type="match status" value="1"/>
</dbReference>
<comment type="caution">
    <text evidence="7">The sequence shown here is derived from an EMBL/GenBank/DDBJ whole genome shotgun (WGS) entry which is preliminary data.</text>
</comment>
<evidence type="ECO:0000256" key="3">
    <source>
        <dbReference type="ARBA" id="ARBA00022448"/>
    </source>
</evidence>
<dbReference type="InterPro" id="IPR002491">
    <property type="entry name" value="ABC_transptr_periplasmic_BD"/>
</dbReference>
<feature type="domain" description="Fe/B12 periplasmic-binding" evidence="6">
    <location>
        <begin position="77"/>
        <end position="340"/>
    </location>
</feature>
<protein>
    <submittedName>
        <fullName evidence="7">Iron-siderophore ABC transporter substrate-binding protein</fullName>
    </submittedName>
</protein>
<evidence type="ECO:0000256" key="1">
    <source>
        <dbReference type="ARBA" id="ARBA00004196"/>
    </source>
</evidence>
<keyword evidence="8" id="KW-1185">Reference proteome</keyword>